<keyword evidence="1" id="KW-0067">ATP-binding</keyword>
<dbReference type="OrthoDB" id="9806951at2"/>
<evidence type="ECO:0000256" key="1">
    <source>
        <dbReference type="PROSITE-ProRule" id="PRU00289"/>
    </source>
</evidence>
<feature type="binding site" evidence="1">
    <location>
        <begin position="303"/>
        <end position="310"/>
    </location>
    <ligand>
        <name>ATP</name>
        <dbReference type="ChEBI" id="CHEBI:30616"/>
    </ligand>
</feature>
<feature type="coiled-coil region" evidence="2">
    <location>
        <begin position="112"/>
        <end position="139"/>
    </location>
</feature>
<dbReference type="GO" id="GO:0005524">
    <property type="term" value="F:ATP binding"/>
    <property type="evidence" value="ECO:0007669"/>
    <property type="project" value="UniProtKB-UniRule"/>
</dbReference>
<keyword evidence="2" id="KW-0175">Coiled coil</keyword>
<dbReference type="STRING" id="381751.SAMN05444391_0369"/>
<dbReference type="AlphaFoldDB" id="A0A1M6QSH3"/>
<dbReference type="SMART" id="SM00155">
    <property type="entry name" value="PLDc"/>
    <property type="match status" value="1"/>
</dbReference>
<proteinExistence type="predicted"/>
<dbReference type="PANTHER" id="PTHR42957">
    <property type="entry name" value="HELICASE MJ1565-RELATED"/>
    <property type="match status" value="1"/>
</dbReference>
<dbReference type="InterPro" id="IPR001736">
    <property type="entry name" value="PLipase_D/transphosphatidylase"/>
</dbReference>
<dbReference type="SUPFAM" id="SSF56024">
    <property type="entry name" value="Phospholipase D/nuclease"/>
    <property type="match status" value="1"/>
</dbReference>
<feature type="domain" description="PLD phosphodiesterase" evidence="3">
    <location>
        <begin position="76"/>
        <end position="103"/>
    </location>
</feature>
<evidence type="ECO:0000259" key="3">
    <source>
        <dbReference type="PROSITE" id="PS50035"/>
    </source>
</evidence>
<evidence type="ECO:0000256" key="2">
    <source>
        <dbReference type="SAM" id="Coils"/>
    </source>
</evidence>
<dbReference type="GO" id="GO:0003677">
    <property type="term" value="F:DNA binding"/>
    <property type="evidence" value="ECO:0007669"/>
    <property type="project" value="InterPro"/>
</dbReference>
<name>A0A1M6QSH3_9AQUI</name>
<evidence type="ECO:0008006" key="7">
    <source>
        <dbReference type="Google" id="ProtNLM"/>
    </source>
</evidence>
<dbReference type="SUPFAM" id="SSF52540">
    <property type="entry name" value="P-loop containing nucleoside triphosphate hydrolases"/>
    <property type="match status" value="1"/>
</dbReference>
<dbReference type="InterPro" id="IPR002789">
    <property type="entry name" value="HerA_central"/>
</dbReference>
<evidence type="ECO:0000259" key="4">
    <source>
        <dbReference type="PROSITE" id="PS50901"/>
    </source>
</evidence>
<reference evidence="5 6" key="1">
    <citation type="submission" date="2016-11" db="EMBL/GenBank/DDBJ databases">
        <authorList>
            <person name="Jaros S."/>
            <person name="Januszkiewicz K."/>
            <person name="Wedrychowicz H."/>
        </authorList>
    </citation>
    <scope>NUCLEOTIDE SEQUENCE [LARGE SCALE GENOMIC DNA]</scope>
    <source>
        <strain evidence="5 6">DSM 19557</strain>
    </source>
</reference>
<dbReference type="EMBL" id="LT670846">
    <property type="protein sequence ID" value="SHK23063.1"/>
    <property type="molecule type" value="Genomic_DNA"/>
</dbReference>
<organism evidence="5 6">
    <name type="scientific">Thermocrinis minervae</name>
    <dbReference type="NCBI Taxonomy" id="381751"/>
    <lineage>
        <taxon>Bacteria</taxon>
        <taxon>Pseudomonadati</taxon>
        <taxon>Aquificota</taxon>
        <taxon>Aquificia</taxon>
        <taxon>Aquificales</taxon>
        <taxon>Aquificaceae</taxon>
        <taxon>Thermocrinis</taxon>
    </lineage>
</organism>
<dbReference type="PANTHER" id="PTHR42957:SF1">
    <property type="entry name" value="HELICASE MJ1565-RELATED"/>
    <property type="match status" value="1"/>
</dbReference>
<dbReference type="InterPro" id="IPR002543">
    <property type="entry name" value="FtsK_dom"/>
</dbReference>
<accession>A0A1M6QSH3</accession>
<dbReference type="GO" id="GO:0003824">
    <property type="term" value="F:catalytic activity"/>
    <property type="evidence" value="ECO:0007669"/>
    <property type="project" value="InterPro"/>
</dbReference>
<dbReference type="Pfam" id="PF13091">
    <property type="entry name" value="PLDc_2"/>
    <property type="match status" value="1"/>
</dbReference>
<dbReference type="CDD" id="cd00138">
    <property type="entry name" value="PLDc_SF"/>
    <property type="match status" value="1"/>
</dbReference>
<dbReference type="GO" id="GO:0006793">
    <property type="term" value="P:phosphorus metabolic process"/>
    <property type="evidence" value="ECO:0007669"/>
    <property type="project" value="UniProtKB-ARBA"/>
</dbReference>
<dbReference type="InterPro" id="IPR027417">
    <property type="entry name" value="P-loop_NTPase"/>
</dbReference>
<dbReference type="PROSITE" id="PS50901">
    <property type="entry name" value="FTSK"/>
    <property type="match status" value="1"/>
</dbReference>
<protein>
    <recommendedName>
        <fullName evidence="7">PLD-like domain-containing protein</fullName>
    </recommendedName>
</protein>
<feature type="domain" description="FtsK" evidence="4">
    <location>
        <begin position="284"/>
        <end position="572"/>
    </location>
</feature>
<gene>
    <name evidence="5" type="ORF">SAMN05444391_0369</name>
</gene>
<dbReference type="Pfam" id="PF01935">
    <property type="entry name" value="DUF87"/>
    <property type="match status" value="1"/>
</dbReference>
<evidence type="ECO:0000313" key="6">
    <source>
        <dbReference type="Proteomes" id="UP000189810"/>
    </source>
</evidence>
<dbReference type="Proteomes" id="UP000189810">
    <property type="component" value="Chromosome I"/>
</dbReference>
<dbReference type="PROSITE" id="PS50035">
    <property type="entry name" value="PLD"/>
    <property type="match status" value="1"/>
</dbReference>
<keyword evidence="1" id="KW-0547">Nucleotide-binding</keyword>
<dbReference type="Gene3D" id="3.30.870.10">
    <property type="entry name" value="Endonuclease Chain A"/>
    <property type="match status" value="1"/>
</dbReference>
<dbReference type="InterPro" id="IPR025202">
    <property type="entry name" value="PLD-like_dom"/>
</dbReference>
<dbReference type="Gene3D" id="3.40.50.300">
    <property type="entry name" value="P-loop containing nucleotide triphosphate hydrolases"/>
    <property type="match status" value="2"/>
</dbReference>
<evidence type="ECO:0000313" key="5">
    <source>
        <dbReference type="EMBL" id="SHK23063.1"/>
    </source>
</evidence>
<dbReference type="InterPro" id="IPR008571">
    <property type="entry name" value="HerA-like"/>
</dbReference>
<sequence length="614" mass="69550">MQDLYTLLLEAFGKAKSSLRIVSAWARGEIMESLLDRVEEGVSIELVVRAGEGKDLEITDQRVFKAVRKKGGRIFLNPRLHAKFILVDDSFALVGSANLTYRGLSTDGNIEAVVQTEQVKELIELYEELKAESYELNQDAKAVVLKLESFLNLQALLLEEIQEQTFLKAITPDGFILLKVNRVYTPPASNLEKLPTDQKDWLTSYLFALWQEKGKPKFADVSVLFEYRQKKEEKEGYLSPNFRILEPGTQLLKLTDEDSRLFTLNMSGYPMGLPVKVGTLAGTQRPIYVDLEKVLSMHMAVLGTTGSGKTTFVRRLLENMPQDGPKVFLFDLYGEYTPKLSGISLKHIELPYCLMFISADEIKDLLKQYGFDIQERSSEERDFYANLRSLLKSDLRYLPYRELSFKDIMLSSAKDPAIRKDVEDFLNILSREVGERAITDQPTLIKAMLEGLSCEEKIVIYDMKHLPDISTRTNVVGLLLREIFIRALEGTERTLVVLEESHNFAPEKGAFEVPAGRENLAQLMVKKIAMEGRKLSLGLIAVTQRPANLSKYVLSQLNTQVVFRLNTKNDLDAVYPFFGERDMDTLKLLPSLRPGLAYITGLAVPFGMLVEIEL</sequence>
<keyword evidence="6" id="KW-1185">Reference proteome</keyword>
<dbReference type="RefSeq" id="WP_079653546.1">
    <property type="nucleotide sequence ID" value="NZ_LT670846.1"/>
</dbReference>